<proteinExistence type="predicted"/>
<evidence type="ECO:0000313" key="1">
    <source>
        <dbReference type="EMBL" id="CAD8129671.1"/>
    </source>
</evidence>
<dbReference type="EMBL" id="CAJJDN010000237">
    <property type="protein sequence ID" value="CAD8129671.1"/>
    <property type="molecule type" value="Genomic_DNA"/>
</dbReference>
<accession>A0A8S1RM24</accession>
<dbReference type="Proteomes" id="UP000692954">
    <property type="component" value="Unassembled WGS sequence"/>
</dbReference>
<dbReference type="AlphaFoldDB" id="A0A8S1RM24"/>
<gene>
    <name evidence="1" type="ORF">PSON_ATCC_30995.1.T2370004</name>
</gene>
<keyword evidence="2" id="KW-1185">Reference proteome</keyword>
<name>A0A8S1RM24_9CILI</name>
<reference evidence="1" key="1">
    <citation type="submission" date="2021-01" db="EMBL/GenBank/DDBJ databases">
        <authorList>
            <consortium name="Genoscope - CEA"/>
            <person name="William W."/>
        </authorList>
    </citation>
    <scope>NUCLEOTIDE SEQUENCE</scope>
</reference>
<sequence>MELMKIFIIKNSHYMDKNRNLEVLIMEFSYDKNLKLDILLKNMGRNLNQFHITKLKSPKMKFEEINS</sequence>
<comment type="caution">
    <text evidence="1">The sequence shown here is derived from an EMBL/GenBank/DDBJ whole genome shotgun (WGS) entry which is preliminary data.</text>
</comment>
<evidence type="ECO:0000313" key="2">
    <source>
        <dbReference type="Proteomes" id="UP000692954"/>
    </source>
</evidence>
<organism evidence="1 2">
    <name type="scientific">Paramecium sonneborni</name>
    <dbReference type="NCBI Taxonomy" id="65129"/>
    <lineage>
        <taxon>Eukaryota</taxon>
        <taxon>Sar</taxon>
        <taxon>Alveolata</taxon>
        <taxon>Ciliophora</taxon>
        <taxon>Intramacronucleata</taxon>
        <taxon>Oligohymenophorea</taxon>
        <taxon>Peniculida</taxon>
        <taxon>Parameciidae</taxon>
        <taxon>Paramecium</taxon>
    </lineage>
</organism>
<protein>
    <submittedName>
        <fullName evidence="1">Uncharacterized protein</fullName>
    </submittedName>
</protein>